<name>A0A7Y9FFU2_9CELL</name>
<dbReference type="RefSeq" id="WP_140458173.1">
    <property type="nucleotide sequence ID" value="NZ_BAABFI010000001.1"/>
</dbReference>
<protein>
    <recommendedName>
        <fullName evidence="6">DUF4386 domain-containing protein</fullName>
    </recommendedName>
</protein>
<dbReference type="EMBL" id="JACCBK010000001">
    <property type="protein sequence ID" value="NYD86573.1"/>
    <property type="molecule type" value="Genomic_DNA"/>
</dbReference>
<evidence type="ECO:0008006" key="6">
    <source>
        <dbReference type="Google" id="ProtNLM"/>
    </source>
</evidence>
<dbReference type="Proteomes" id="UP000577956">
    <property type="component" value="Unassembled WGS sequence"/>
</dbReference>
<comment type="caution">
    <text evidence="3">The sequence shown here is derived from an EMBL/GenBank/DDBJ whole genome shotgun (WGS) entry which is preliminary data.</text>
</comment>
<gene>
    <name evidence="3" type="ORF">BKA21_002122</name>
    <name evidence="2" type="ORF">Col01nite_16960</name>
</gene>
<dbReference type="AlphaFoldDB" id="A0A7Y9FFU2"/>
<feature type="transmembrane region" description="Helical" evidence="1">
    <location>
        <begin position="53"/>
        <end position="73"/>
    </location>
</feature>
<dbReference type="EMBL" id="BONN01000004">
    <property type="protein sequence ID" value="GIG32537.1"/>
    <property type="molecule type" value="Genomic_DNA"/>
</dbReference>
<proteinExistence type="predicted"/>
<sequence length="235" mass="23966">MTPDRCTAALAGALYLLTFVSSIPAVALLAPVLVGGDYLTGPDADARVVTGALLDAVNAAVCIGTAVVLLPVLRRTSEVRAVGFVTSRVMEAAIILVGVLGVLAVVTLRGVAAAVGADPALGAVADGLVAVRDQTFLLGPGLMSAVNALLLASVVLQARLVPRAIPLLGLVGAPLQIVSVLATAYGLNEQTSPLSMVAVLPIFLWELSFGLWLVLRGFRPGTAAVPREQPVAHAR</sequence>
<dbReference type="InterPro" id="IPR025495">
    <property type="entry name" value="DUF4386"/>
</dbReference>
<feature type="transmembrane region" description="Helical" evidence="1">
    <location>
        <begin position="93"/>
        <end position="115"/>
    </location>
</feature>
<keyword evidence="1" id="KW-0812">Transmembrane</keyword>
<evidence type="ECO:0000313" key="2">
    <source>
        <dbReference type="EMBL" id="GIG32537.1"/>
    </source>
</evidence>
<evidence type="ECO:0000256" key="1">
    <source>
        <dbReference type="SAM" id="Phobius"/>
    </source>
</evidence>
<accession>A0A7Y9FFU2</accession>
<keyword evidence="1" id="KW-1133">Transmembrane helix</keyword>
<reference evidence="2 5" key="2">
    <citation type="submission" date="2021-01" db="EMBL/GenBank/DDBJ databases">
        <title>Whole genome shotgun sequence of Cellulomonas oligotrophica NBRC 109435.</title>
        <authorList>
            <person name="Komaki H."/>
            <person name="Tamura T."/>
        </authorList>
    </citation>
    <scope>NUCLEOTIDE SEQUENCE [LARGE SCALE GENOMIC DNA]</scope>
    <source>
        <strain evidence="2 5">NBRC 109435</strain>
    </source>
</reference>
<feature type="transmembrane region" description="Helical" evidence="1">
    <location>
        <begin position="135"/>
        <end position="155"/>
    </location>
</feature>
<feature type="transmembrane region" description="Helical" evidence="1">
    <location>
        <begin position="167"/>
        <end position="187"/>
    </location>
</feature>
<keyword evidence="5" id="KW-1185">Reference proteome</keyword>
<dbReference type="Pfam" id="PF14329">
    <property type="entry name" value="DUF4386"/>
    <property type="match status" value="1"/>
</dbReference>
<reference evidence="3 4" key="1">
    <citation type="submission" date="2020-07" db="EMBL/GenBank/DDBJ databases">
        <title>Sequencing the genomes of 1000 actinobacteria strains.</title>
        <authorList>
            <person name="Klenk H.-P."/>
        </authorList>
    </citation>
    <scope>NUCLEOTIDE SEQUENCE [LARGE SCALE GENOMIC DNA]</scope>
    <source>
        <strain evidence="3 4">DSM 24482</strain>
    </source>
</reference>
<evidence type="ECO:0000313" key="5">
    <source>
        <dbReference type="Proteomes" id="UP000618382"/>
    </source>
</evidence>
<keyword evidence="1" id="KW-0472">Membrane</keyword>
<evidence type="ECO:0000313" key="3">
    <source>
        <dbReference type="EMBL" id="NYD86573.1"/>
    </source>
</evidence>
<feature type="transmembrane region" description="Helical" evidence="1">
    <location>
        <begin position="193"/>
        <end position="215"/>
    </location>
</feature>
<organism evidence="3 4">
    <name type="scientific">Cellulomonas oligotrophica</name>
    <dbReference type="NCBI Taxonomy" id="931536"/>
    <lineage>
        <taxon>Bacteria</taxon>
        <taxon>Bacillati</taxon>
        <taxon>Actinomycetota</taxon>
        <taxon>Actinomycetes</taxon>
        <taxon>Micrococcales</taxon>
        <taxon>Cellulomonadaceae</taxon>
        <taxon>Cellulomonas</taxon>
    </lineage>
</organism>
<evidence type="ECO:0000313" key="4">
    <source>
        <dbReference type="Proteomes" id="UP000577956"/>
    </source>
</evidence>
<dbReference type="Proteomes" id="UP000618382">
    <property type="component" value="Unassembled WGS sequence"/>
</dbReference>